<evidence type="ECO:0000313" key="2">
    <source>
        <dbReference type="EMBL" id="GII52428.1"/>
    </source>
</evidence>
<evidence type="ECO:0000313" key="3">
    <source>
        <dbReference type="Proteomes" id="UP000605992"/>
    </source>
</evidence>
<dbReference type="AlphaFoldDB" id="A0A8J3XX29"/>
<comment type="caution">
    <text evidence="2">The sequence shown here is derived from an EMBL/GenBank/DDBJ whole genome shotgun (WGS) entry which is preliminary data.</text>
</comment>
<proteinExistence type="predicted"/>
<gene>
    <name evidence="2" type="ORF">Pth03_08170</name>
</gene>
<evidence type="ECO:0000256" key="1">
    <source>
        <dbReference type="SAM" id="MobiDB-lite"/>
    </source>
</evidence>
<dbReference type="EMBL" id="BOOR01000005">
    <property type="protein sequence ID" value="GII52428.1"/>
    <property type="molecule type" value="Genomic_DNA"/>
</dbReference>
<name>A0A8J3XX29_9ACTN</name>
<sequence>MNGLFAGYSTRQAAIEELSWRCMRDKGLKYVKQPPLKKDVNPTMGKPDYGLSVAEPRNDAYGTQANLHDGSGAGEDPYRDQTDAERQKWGDAYFGPSSAVKIRVTLPNGSEVETSAEGCLAESQKQIFGSIEQMLKSENFAGNLPIEARKRANADPAIRSLNASWTACMAKWGYSDLADPSAARAKASDFYNGAGGGFAAEVKLAVADASCEKSLGYASARKRLEDRYYPATLMHFEPEVTAVQQFNSAALDRAQKILAS</sequence>
<dbReference type="Proteomes" id="UP000605992">
    <property type="component" value="Unassembled WGS sequence"/>
</dbReference>
<organism evidence="2 3">
    <name type="scientific">Planotetraspora thailandica</name>
    <dbReference type="NCBI Taxonomy" id="487172"/>
    <lineage>
        <taxon>Bacteria</taxon>
        <taxon>Bacillati</taxon>
        <taxon>Actinomycetota</taxon>
        <taxon>Actinomycetes</taxon>
        <taxon>Streptosporangiales</taxon>
        <taxon>Streptosporangiaceae</taxon>
        <taxon>Planotetraspora</taxon>
    </lineage>
</organism>
<protein>
    <submittedName>
        <fullName evidence="2">Uncharacterized protein</fullName>
    </submittedName>
</protein>
<reference evidence="2" key="1">
    <citation type="submission" date="2021-01" db="EMBL/GenBank/DDBJ databases">
        <title>Whole genome shotgun sequence of Planotetraspora thailandica NBRC 104271.</title>
        <authorList>
            <person name="Komaki H."/>
            <person name="Tamura T."/>
        </authorList>
    </citation>
    <scope>NUCLEOTIDE SEQUENCE</scope>
    <source>
        <strain evidence="2">NBRC 104271</strain>
    </source>
</reference>
<accession>A0A8J3XX29</accession>
<feature type="region of interest" description="Disordered" evidence="1">
    <location>
        <begin position="61"/>
        <end position="84"/>
    </location>
</feature>
<keyword evidence="3" id="KW-1185">Reference proteome</keyword>